<reference evidence="1" key="2">
    <citation type="submission" date="2023-05" db="EMBL/GenBank/DDBJ databases">
        <authorList>
            <consortium name="Lawrence Berkeley National Laboratory"/>
            <person name="Steindorff A."/>
            <person name="Hensen N."/>
            <person name="Bonometti L."/>
            <person name="Westerberg I."/>
            <person name="Brannstrom I.O."/>
            <person name="Guillou S."/>
            <person name="Cros-Aarteil S."/>
            <person name="Calhoun S."/>
            <person name="Haridas S."/>
            <person name="Kuo A."/>
            <person name="Mondo S."/>
            <person name="Pangilinan J."/>
            <person name="Riley R."/>
            <person name="Labutti K."/>
            <person name="Andreopoulos B."/>
            <person name="Lipzen A."/>
            <person name="Chen C."/>
            <person name="Yanf M."/>
            <person name="Daum C."/>
            <person name="Ng V."/>
            <person name="Clum A."/>
            <person name="Ohm R."/>
            <person name="Martin F."/>
            <person name="Silar P."/>
            <person name="Natvig D."/>
            <person name="Lalanne C."/>
            <person name="Gautier V."/>
            <person name="Ament-Velasquez S.L."/>
            <person name="Kruys A."/>
            <person name="Hutchinson M.I."/>
            <person name="Powell A.J."/>
            <person name="Barry K."/>
            <person name="Miller A.N."/>
            <person name="Grigoriev I.V."/>
            <person name="Debuchy R."/>
            <person name="Gladieux P."/>
            <person name="Thoren M.H."/>
            <person name="Johannesson H."/>
        </authorList>
    </citation>
    <scope>NUCLEOTIDE SEQUENCE</scope>
    <source>
        <strain evidence="1">CBS 508.74</strain>
    </source>
</reference>
<dbReference type="RefSeq" id="XP_064673996.1">
    <property type="nucleotide sequence ID" value="XM_064814317.1"/>
</dbReference>
<dbReference type="Proteomes" id="UP001302812">
    <property type="component" value="Unassembled WGS sequence"/>
</dbReference>
<reference evidence="1" key="1">
    <citation type="journal article" date="2023" name="Mol. Phylogenet. Evol.">
        <title>Genome-scale phylogeny and comparative genomics of the fungal order Sordariales.</title>
        <authorList>
            <person name="Hensen N."/>
            <person name="Bonometti L."/>
            <person name="Westerberg I."/>
            <person name="Brannstrom I.O."/>
            <person name="Guillou S."/>
            <person name="Cros-Aarteil S."/>
            <person name="Calhoun S."/>
            <person name="Haridas S."/>
            <person name="Kuo A."/>
            <person name="Mondo S."/>
            <person name="Pangilinan J."/>
            <person name="Riley R."/>
            <person name="LaButti K."/>
            <person name="Andreopoulos B."/>
            <person name="Lipzen A."/>
            <person name="Chen C."/>
            <person name="Yan M."/>
            <person name="Daum C."/>
            <person name="Ng V."/>
            <person name="Clum A."/>
            <person name="Steindorff A."/>
            <person name="Ohm R.A."/>
            <person name="Martin F."/>
            <person name="Silar P."/>
            <person name="Natvig D.O."/>
            <person name="Lalanne C."/>
            <person name="Gautier V."/>
            <person name="Ament-Velasquez S.L."/>
            <person name="Kruys A."/>
            <person name="Hutchinson M.I."/>
            <person name="Powell A.J."/>
            <person name="Barry K."/>
            <person name="Miller A.N."/>
            <person name="Grigoriev I.V."/>
            <person name="Debuchy R."/>
            <person name="Gladieux P."/>
            <person name="Hiltunen Thoren M."/>
            <person name="Johannesson H."/>
        </authorList>
    </citation>
    <scope>NUCLEOTIDE SEQUENCE</scope>
    <source>
        <strain evidence="1">CBS 508.74</strain>
    </source>
</reference>
<dbReference type="GeneID" id="89938442"/>
<protein>
    <submittedName>
        <fullName evidence="1">Uncharacterized protein</fullName>
    </submittedName>
</protein>
<accession>A0AAN6TLE4</accession>
<evidence type="ECO:0000313" key="2">
    <source>
        <dbReference type="Proteomes" id="UP001302812"/>
    </source>
</evidence>
<organism evidence="1 2">
    <name type="scientific">Canariomyces notabilis</name>
    <dbReference type="NCBI Taxonomy" id="2074819"/>
    <lineage>
        <taxon>Eukaryota</taxon>
        <taxon>Fungi</taxon>
        <taxon>Dikarya</taxon>
        <taxon>Ascomycota</taxon>
        <taxon>Pezizomycotina</taxon>
        <taxon>Sordariomycetes</taxon>
        <taxon>Sordariomycetidae</taxon>
        <taxon>Sordariales</taxon>
        <taxon>Chaetomiaceae</taxon>
        <taxon>Canariomyces</taxon>
    </lineage>
</organism>
<dbReference type="EMBL" id="MU853333">
    <property type="protein sequence ID" value="KAK4116426.1"/>
    <property type="molecule type" value="Genomic_DNA"/>
</dbReference>
<dbReference type="AlphaFoldDB" id="A0AAN6TLE4"/>
<sequence>MWKEANLGTHDLSLCIPRPKGKKHEAFQLILLSSTDIDDARAIGRIQELHRLGGGSNVAVVFLLDRDGSQGGMEAFMRLHIQIVNTCMMPIIPLAAVDALPAALEGFRSSLMASRTAHPAPADATRDLLPYCTIGTPLSRYSVDVLGMSCLSFRQLLAEIGLDEGRRRIRSVLEPAEAESLLSFWAHEFSTA</sequence>
<proteinExistence type="predicted"/>
<name>A0AAN6TLE4_9PEZI</name>
<evidence type="ECO:0000313" key="1">
    <source>
        <dbReference type="EMBL" id="KAK4116426.1"/>
    </source>
</evidence>
<keyword evidence="2" id="KW-1185">Reference proteome</keyword>
<gene>
    <name evidence="1" type="ORF">N656DRAFT_774695</name>
</gene>
<comment type="caution">
    <text evidence="1">The sequence shown here is derived from an EMBL/GenBank/DDBJ whole genome shotgun (WGS) entry which is preliminary data.</text>
</comment>